<name>A0A9P7E6N2_9AGAM</name>
<protein>
    <submittedName>
        <fullName evidence="1">Uncharacterized protein</fullName>
    </submittedName>
</protein>
<keyword evidence="2" id="KW-1185">Reference proteome</keyword>
<evidence type="ECO:0000313" key="2">
    <source>
        <dbReference type="Proteomes" id="UP000807769"/>
    </source>
</evidence>
<dbReference type="GeneID" id="64625280"/>
<dbReference type="Proteomes" id="UP000807769">
    <property type="component" value="Unassembled WGS sequence"/>
</dbReference>
<dbReference type="EMBL" id="JABBWG010000025">
    <property type="protein sequence ID" value="KAG1812856.1"/>
    <property type="molecule type" value="Genomic_DNA"/>
</dbReference>
<reference evidence="1" key="1">
    <citation type="journal article" date="2020" name="New Phytol.">
        <title>Comparative genomics reveals dynamic genome evolution in host specialist ectomycorrhizal fungi.</title>
        <authorList>
            <person name="Lofgren L.A."/>
            <person name="Nguyen N.H."/>
            <person name="Vilgalys R."/>
            <person name="Ruytinx J."/>
            <person name="Liao H.L."/>
            <person name="Branco S."/>
            <person name="Kuo A."/>
            <person name="LaButti K."/>
            <person name="Lipzen A."/>
            <person name="Andreopoulos W."/>
            <person name="Pangilinan J."/>
            <person name="Riley R."/>
            <person name="Hundley H."/>
            <person name="Na H."/>
            <person name="Barry K."/>
            <person name="Grigoriev I.V."/>
            <person name="Stajich J.E."/>
            <person name="Kennedy P.G."/>
        </authorList>
    </citation>
    <scope>NUCLEOTIDE SEQUENCE</scope>
    <source>
        <strain evidence="1">MN1</strain>
    </source>
</reference>
<dbReference type="AlphaFoldDB" id="A0A9P7E6N2"/>
<dbReference type="OrthoDB" id="2688224at2759"/>
<accession>A0A9P7E6N2</accession>
<evidence type="ECO:0000313" key="1">
    <source>
        <dbReference type="EMBL" id="KAG1812856.1"/>
    </source>
</evidence>
<comment type="caution">
    <text evidence="1">The sequence shown here is derived from an EMBL/GenBank/DDBJ whole genome shotgun (WGS) entry which is preliminary data.</text>
</comment>
<feature type="non-terminal residue" evidence="1">
    <location>
        <position position="1"/>
    </location>
</feature>
<organism evidence="1 2">
    <name type="scientific">Suillus subaureus</name>
    <dbReference type="NCBI Taxonomy" id="48587"/>
    <lineage>
        <taxon>Eukaryota</taxon>
        <taxon>Fungi</taxon>
        <taxon>Dikarya</taxon>
        <taxon>Basidiomycota</taxon>
        <taxon>Agaricomycotina</taxon>
        <taxon>Agaricomycetes</taxon>
        <taxon>Agaricomycetidae</taxon>
        <taxon>Boletales</taxon>
        <taxon>Suillineae</taxon>
        <taxon>Suillaceae</taxon>
        <taxon>Suillus</taxon>
    </lineage>
</organism>
<proteinExistence type="predicted"/>
<gene>
    <name evidence="1" type="ORF">BJ212DRAFT_1276133</name>
</gene>
<dbReference type="RefSeq" id="XP_041190879.1">
    <property type="nucleotide sequence ID" value="XM_041331263.1"/>
</dbReference>
<sequence length="122" mass="14047">GECEHRQVKQFYPHVSKVKFTAGIAKQQHRECILFKMAEGSLYEMKGKGKQDAGKEKSKVLQLSSPDAPALRFEDSEPLPYSDLKCHYHISTSTQYHINIYKWLAQHESDPTLNVSCLIYME</sequence>